<evidence type="ECO:0000256" key="1">
    <source>
        <dbReference type="ARBA" id="ARBA00008857"/>
    </source>
</evidence>
<keyword evidence="6" id="KW-1185">Reference proteome</keyword>
<keyword evidence="3" id="KW-0233">DNA recombination</keyword>
<comment type="caution">
    <text evidence="5">The sequence shown here is derived from an EMBL/GenBank/DDBJ whole genome shotgun (WGS) entry which is preliminary data.</text>
</comment>
<dbReference type="PANTHER" id="PTHR30349:SF41">
    <property type="entry name" value="INTEGRASE_RECOMBINASE PROTEIN MJ0367-RELATED"/>
    <property type="match status" value="1"/>
</dbReference>
<keyword evidence="2" id="KW-0238">DNA-binding</keyword>
<dbReference type="SUPFAM" id="SSF56349">
    <property type="entry name" value="DNA breaking-rejoining enzymes"/>
    <property type="match status" value="1"/>
</dbReference>
<dbReference type="RefSeq" id="WP_118333665.1">
    <property type="nucleotide sequence ID" value="NZ_AP025567.1"/>
</dbReference>
<feature type="domain" description="Tyr recombinase" evidence="4">
    <location>
        <begin position="177"/>
        <end position="378"/>
    </location>
</feature>
<dbReference type="PANTHER" id="PTHR30349">
    <property type="entry name" value="PHAGE INTEGRASE-RELATED"/>
    <property type="match status" value="1"/>
</dbReference>
<dbReference type="InterPro" id="IPR002104">
    <property type="entry name" value="Integrase_catalytic"/>
</dbReference>
<dbReference type="Gene3D" id="1.10.443.10">
    <property type="entry name" value="Intergrase catalytic core"/>
    <property type="match status" value="1"/>
</dbReference>
<comment type="similarity">
    <text evidence="1">Belongs to the 'phage' integrase family.</text>
</comment>
<dbReference type="PROSITE" id="PS51898">
    <property type="entry name" value="TYR_RECOMBINASE"/>
    <property type="match status" value="1"/>
</dbReference>
<dbReference type="EMBL" id="QRMS01000001">
    <property type="protein sequence ID" value="RHJ89561.1"/>
    <property type="molecule type" value="Genomic_DNA"/>
</dbReference>
<evidence type="ECO:0000256" key="3">
    <source>
        <dbReference type="ARBA" id="ARBA00023172"/>
    </source>
</evidence>
<sequence>MASKTNCTINGTDYYKIKRKVGKKLNKAGHWVDDYKYFYGKNKSEAEAKYKRYKGNQIKGVTNKTFYFGEMADTFIKNVFLNDSRFSEATKERYVNAYNNNLQQSPIAKLPLEEVKSIDLQTVYNNLSCGASTVRSINNLLHHFFKYLEKEHICKDITENIVLPKITNRKGNVVSDGDIEVWTSTELKKIIEGSNKHRLRLLLILAINTGGRIGELLALRYDDIENNLIKINKQVAIHPVFKDGKKSGQKLEITQTKTKTSVRSIPLPNNVLKEIEEHKKWHTEEMMKNGYRTEYMFTTQSGKFYDKHSLRTACNRLYKRIGVTSRSFHVYRHTFGTNLAKAGVPIQTVSNLMGHSDINVTAKYYINVDNSDKQDAIDKITAIVF</sequence>
<reference evidence="5 6" key="1">
    <citation type="submission" date="2018-08" db="EMBL/GenBank/DDBJ databases">
        <title>A genome reference for cultivated species of the human gut microbiota.</title>
        <authorList>
            <person name="Zou Y."/>
            <person name="Xue W."/>
            <person name="Luo G."/>
        </authorList>
    </citation>
    <scope>NUCLEOTIDE SEQUENCE [LARGE SCALE GENOMIC DNA]</scope>
    <source>
        <strain evidence="5 6">AM07-24</strain>
    </source>
</reference>
<dbReference type="Gene3D" id="1.10.150.130">
    <property type="match status" value="1"/>
</dbReference>
<dbReference type="Pfam" id="PF00589">
    <property type="entry name" value="Phage_integrase"/>
    <property type="match status" value="1"/>
</dbReference>
<evidence type="ECO:0000313" key="6">
    <source>
        <dbReference type="Proteomes" id="UP000284841"/>
    </source>
</evidence>
<proteinExistence type="inferred from homology"/>
<name>A0A415E730_9FIRM</name>
<dbReference type="GO" id="GO:0015074">
    <property type="term" value="P:DNA integration"/>
    <property type="evidence" value="ECO:0007669"/>
    <property type="project" value="InterPro"/>
</dbReference>
<dbReference type="GO" id="GO:0006310">
    <property type="term" value="P:DNA recombination"/>
    <property type="evidence" value="ECO:0007669"/>
    <property type="project" value="UniProtKB-KW"/>
</dbReference>
<dbReference type="InterPro" id="IPR050090">
    <property type="entry name" value="Tyrosine_recombinase_XerCD"/>
</dbReference>
<dbReference type="GO" id="GO:0003677">
    <property type="term" value="F:DNA binding"/>
    <property type="evidence" value="ECO:0007669"/>
    <property type="project" value="UniProtKB-KW"/>
</dbReference>
<dbReference type="AlphaFoldDB" id="A0A415E730"/>
<protein>
    <submittedName>
        <fullName evidence="5">Site-specific integrase</fullName>
    </submittedName>
</protein>
<dbReference type="CDD" id="cd01189">
    <property type="entry name" value="INT_ICEBs1_C_like"/>
    <property type="match status" value="1"/>
</dbReference>
<evidence type="ECO:0000256" key="2">
    <source>
        <dbReference type="ARBA" id="ARBA00023125"/>
    </source>
</evidence>
<evidence type="ECO:0000313" key="5">
    <source>
        <dbReference type="EMBL" id="RHJ89561.1"/>
    </source>
</evidence>
<gene>
    <name evidence="5" type="ORF">DW099_03025</name>
</gene>
<organism evidence="5 6">
    <name type="scientific">Emergencia timonensis</name>
    <dbReference type="NCBI Taxonomy" id="1776384"/>
    <lineage>
        <taxon>Bacteria</taxon>
        <taxon>Bacillati</taxon>
        <taxon>Bacillota</taxon>
        <taxon>Clostridia</taxon>
        <taxon>Peptostreptococcales</taxon>
        <taxon>Anaerovoracaceae</taxon>
        <taxon>Emergencia</taxon>
    </lineage>
</organism>
<dbReference type="OrthoDB" id="9785687at2"/>
<accession>A0A415E730</accession>
<dbReference type="Proteomes" id="UP000284841">
    <property type="component" value="Unassembled WGS sequence"/>
</dbReference>
<dbReference type="InterPro" id="IPR013762">
    <property type="entry name" value="Integrase-like_cat_sf"/>
</dbReference>
<dbReference type="InterPro" id="IPR010998">
    <property type="entry name" value="Integrase_recombinase_N"/>
</dbReference>
<evidence type="ECO:0000259" key="4">
    <source>
        <dbReference type="PROSITE" id="PS51898"/>
    </source>
</evidence>
<dbReference type="STRING" id="1776384.GCA_900086585_02916"/>
<dbReference type="InterPro" id="IPR011010">
    <property type="entry name" value="DNA_brk_join_enz"/>
</dbReference>